<comment type="subcellular location">
    <subcellularLocation>
        <location evidence="1">Cell membrane</location>
        <topology evidence="1">Peripheral membrane protein</topology>
    </subcellularLocation>
</comment>
<comment type="caution">
    <text evidence="9">The sequence shown here is derived from an EMBL/GenBank/DDBJ whole genome shotgun (WGS) entry which is preliminary data.</text>
</comment>
<dbReference type="Proteomes" id="UP001597458">
    <property type="component" value="Unassembled WGS sequence"/>
</dbReference>
<dbReference type="Gene3D" id="3.40.50.300">
    <property type="entry name" value="P-loop containing nucleotide triphosphate hydrolases"/>
    <property type="match status" value="1"/>
</dbReference>
<dbReference type="GO" id="GO:0005524">
    <property type="term" value="F:ATP binding"/>
    <property type="evidence" value="ECO:0007669"/>
    <property type="project" value="UniProtKB-KW"/>
</dbReference>
<dbReference type="EMBL" id="JBHUMR010000007">
    <property type="protein sequence ID" value="MFD2616395.1"/>
    <property type="molecule type" value="Genomic_DNA"/>
</dbReference>
<proteinExistence type="inferred from homology"/>
<dbReference type="PROSITE" id="PS50893">
    <property type="entry name" value="ABC_TRANSPORTER_2"/>
    <property type="match status" value="1"/>
</dbReference>
<dbReference type="CDD" id="cd03257">
    <property type="entry name" value="ABC_NikE_OppD_transporters"/>
    <property type="match status" value="1"/>
</dbReference>
<feature type="domain" description="ABC transporter" evidence="8">
    <location>
        <begin position="4"/>
        <end position="252"/>
    </location>
</feature>
<keyword evidence="6 9" id="KW-0067">ATP-binding</keyword>
<evidence type="ECO:0000256" key="7">
    <source>
        <dbReference type="ARBA" id="ARBA00023136"/>
    </source>
</evidence>
<organism evidence="9 10">
    <name type="scientific">Terrilactibacillus laevilacticus</name>
    <dbReference type="NCBI Taxonomy" id="1380157"/>
    <lineage>
        <taxon>Bacteria</taxon>
        <taxon>Bacillati</taxon>
        <taxon>Bacillota</taxon>
        <taxon>Bacilli</taxon>
        <taxon>Bacillales</taxon>
        <taxon>Bacillaceae</taxon>
        <taxon>Terrilactibacillus</taxon>
    </lineage>
</organism>
<dbReference type="InterPro" id="IPR027417">
    <property type="entry name" value="P-loop_NTPase"/>
</dbReference>
<evidence type="ECO:0000313" key="9">
    <source>
        <dbReference type="EMBL" id="MFD2616395.1"/>
    </source>
</evidence>
<evidence type="ECO:0000313" key="10">
    <source>
        <dbReference type="Proteomes" id="UP001597458"/>
    </source>
</evidence>
<keyword evidence="3" id="KW-0813">Transport</keyword>
<dbReference type="InterPro" id="IPR003439">
    <property type="entry name" value="ABC_transporter-like_ATP-bd"/>
</dbReference>
<dbReference type="SMART" id="SM00382">
    <property type="entry name" value="AAA"/>
    <property type="match status" value="1"/>
</dbReference>
<dbReference type="InterPro" id="IPR003593">
    <property type="entry name" value="AAA+_ATPase"/>
</dbReference>
<evidence type="ECO:0000256" key="6">
    <source>
        <dbReference type="ARBA" id="ARBA00022840"/>
    </source>
</evidence>
<keyword evidence="7" id="KW-0472">Membrane</keyword>
<dbReference type="InterPro" id="IPR017871">
    <property type="entry name" value="ABC_transporter-like_CS"/>
</dbReference>
<evidence type="ECO:0000256" key="2">
    <source>
        <dbReference type="ARBA" id="ARBA00005417"/>
    </source>
</evidence>
<dbReference type="RefSeq" id="WP_141189821.1">
    <property type="nucleotide sequence ID" value="NZ_JBHUMR010000007.1"/>
</dbReference>
<dbReference type="Pfam" id="PF00005">
    <property type="entry name" value="ABC_tran"/>
    <property type="match status" value="1"/>
</dbReference>
<dbReference type="PANTHER" id="PTHR43297">
    <property type="entry name" value="OLIGOPEPTIDE TRANSPORT ATP-BINDING PROTEIN APPD"/>
    <property type="match status" value="1"/>
</dbReference>
<name>A0ABW5PM03_9BACI</name>
<dbReference type="PROSITE" id="PS00211">
    <property type="entry name" value="ABC_TRANSPORTER_1"/>
    <property type="match status" value="1"/>
</dbReference>
<keyword evidence="4" id="KW-1003">Cell membrane</keyword>
<evidence type="ECO:0000259" key="8">
    <source>
        <dbReference type="PROSITE" id="PS50893"/>
    </source>
</evidence>
<protein>
    <submittedName>
        <fullName evidence="9">ABC transporter ATP-binding protein</fullName>
    </submittedName>
</protein>
<dbReference type="NCBIfam" id="TIGR01727">
    <property type="entry name" value="oligo_HPY"/>
    <property type="match status" value="1"/>
</dbReference>
<sequence length="320" mass="35828">MLDIKNLSIEFNDLNGKVKALRNINFHIEQGEIVGVVGESGSGKSVTALSILGLLDENAHISNGSITYHDQNLLEMNPKDIQSLRGKKIGMVFQEPMTALHPTMKIGQQLMKVIRQHKKVNKKEADRFAIEALKDVHIHHPEKVAKQYPFELSGGMRQRVVIALAMSSPPELLLADEPTTALDVTVQSEILNLMKELNQKRNTSILLITHDLGVVSQLCDRTIVMYAGQIVETGLTFDVLHSPKHPYTKALLNSLPDLKKQDQPLEAIEGEVPDLRNPPVGCPFNSRCKHTMPVCHEHDPKLEICEGNHYVACWLRRDKV</sequence>
<evidence type="ECO:0000256" key="5">
    <source>
        <dbReference type="ARBA" id="ARBA00022741"/>
    </source>
</evidence>
<evidence type="ECO:0000256" key="4">
    <source>
        <dbReference type="ARBA" id="ARBA00022475"/>
    </source>
</evidence>
<dbReference type="InterPro" id="IPR013563">
    <property type="entry name" value="Oligopep_ABC_C"/>
</dbReference>
<dbReference type="Pfam" id="PF08352">
    <property type="entry name" value="oligo_HPY"/>
    <property type="match status" value="1"/>
</dbReference>
<keyword evidence="5" id="KW-0547">Nucleotide-binding</keyword>
<accession>A0ABW5PM03</accession>
<dbReference type="SUPFAM" id="SSF52540">
    <property type="entry name" value="P-loop containing nucleoside triphosphate hydrolases"/>
    <property type="match status" value="1"/>
</dbReference>
<dbReference type="InterPro" id="IPR050388">
    <property type="entry name" value="ABC_Ni/Peptide_Import"/>
</dbReference>
<evidence type="ECO:0000256" key="1">
    <source>
        <dbReference type="ARBA" id="ARBA00004202"/>
    </source>
</evidence>
<evidence type="ECO:0000256" key="3">
    <source>
        <dbReference type="ARBA" id="ARBA00022448"/>
    </source>
</evidence>
<keyword evidence="10" id="KW-1185">Reference proteome</keyword>
<dbReference type="PANTHER" id="PTHR43297:SF2">
    <property type="entry name" value="DIPEPTIDE TRANSPORT ATP-BINDING PROTEIN DPPD"/>
    <property type="match status" value="1"/>
</dbReference>
<gene>
    <name evidence="9" type="ORF">ACFSTF_03570</name>
</gene>
<reference evidence="10" key="1">
    <citation type="journal article" date="2019" name="Int. J. Syst. Evol. Microbiol.">
        <title>The Global Catalogue of Microorganisms (GCM) 10K type strain sequencing project: providing services to taxonomists for standard genome sequencing and annotation.</title>
        <authorList>
            <consortium name="The Broad Institute Genomics Platform"/>
            <consortium name="The Broad Institute Genome Sequencing Center for Infectious Disease"/>
            <person name="Wu L."/>
            <person name="Ma J."/>
        </authorList>
    </citation>
    <scope>NUCLEOTIDE SEQUENCE [LARGE SCALE GENOMIC DNA]</scope>
    <source>
        <strain evidence="10">TISTR 2241</strain>
    </source>
</reference>
<comment type="similarity">
    <text evidence="2">Belongs to the ABC transporter superfamily.</text>
</comment>